<keyword evidence="3" id="KW-1185">Reference proteome</keyword>
<evidence type="ECO:0000313" key="2">
    <source>
        <dbReference type="EMBL" id="MBU5438028.1"/>
    </source>
</evidence>
<dbReference type="EMBL" id="JAHLPM010000006">
    <property type="protein sequence ID" value="MBU5438028.1"/>
    <property type="molecule type" value="Genomic_DNA"/>
</dbReference>
<dbReference type="InterPro" id="IPR011470">
    <property type="entry name" value="DUF1576"/>
</dbReference>
<keyword evidence="1" id="KW-1133">Transmembrane helix</keyword>
<evidence type="ECO:0000256" key="1">
    <source>
        <dbReference type="SAM" id="Phobius"/>
    </source>
</evidence>
<feature type="transmembrane region" description="Helical" evidence="1">
    <location>
        <begin position="163"/>
        <end position="183"/>
    </location>
</feature>
<feature type="transmembrane region" description="Helical" evidence="1">
    <location>
        <begin position="195"/>
        <end position="213"/>
    </location>
</feature>
<feature type="transmembrane region" description="Helical" evidence="1">
    <location>
        <begin position="93"/>
        <end position="116"/>
    </location>
</feature>
<protein>
    <submittedName>
        <fullName evidence="2">DUF1576 domain-containing protein</fullName>
    </submittedName>
</protein>
<feature type="transmembrane region" description="Helical" evidence="1">
    <location>
        <begin position="20"/>
        <end position="39"/>
    </location>
</feature>
<feature type="transmembrane region" description="Helical" evidence="1">
    <location>
        <begin position="274"/>
        <end position="299"/>
    </location>
</feature>
<keyword evidence="1" id="KW-0812">Transmembrane</keyword>
<dbReference type="Pfam" id="PF07613">
    <property type="entry name" value="DUF1576"/>
    <property type="match status" value="2"/>
</dbReference>
<feature type="transmembrane region" description="Helical" evidence="1">
    <location>
        <begin position="136"/>
        <end position="157"/>
    </location>
</feature>
<sequence length="429" mass="46620">MKDNTNNNHSFHLGTKSNFIILSIFPLCLLIIAFFIDSPQNIINGLHKIIVSPDILLTDYLAVGGIGAAFVNTALLTLVGIYMLYILKLKINGTLIAAIFSISGFAFIGKNILNVWPIYLGGFIYSKYENIHMKSIILALMFATALAPVVSEVAFGLDLDLKISIPLGILVGIMIGFVITPLASHMVRFHDGYNLYNMGFTAGILATLITSILRSFGLIIETQSVLSYEYSNFLRNILIIMFISMIVLGFIINKKSFKGYINIFKYKGRLVTDFTKLVGYGITYMNMGIMGLICVLYVIVSKGYFNGPVVAGILTVVGFSAFGKHPKNAIPILIGVYVTTILNIWDISSTTVIMAGLFGTTLAPITGTYGFTAGIIAGFLHVAVVMNVVKIHGGLNLYNNGFSGGIVASIMVPIAETLKNRGERNETGN</sequence>
<feature type="transmembrane region" description="Helical" evidence="1">
    <location>
        <begin position="233"/>
        <end position="253"/>
    </location>
</feature>
<dbReference type="Proteomes" id="UP000749471">
    <property type="component" value="Unassembled WGS sequence"/>
</dbReference>
<accession>A0ABS6E538</accession>
<feature type="transmembrane region" description="Helical" evidence="1">
    <location>
        <begin position="60"/>
        <end position="87"/>
    </location>
</feature>
<proteinExistence type="predicted"/>
<gene>
    <name evidence="2" type="ORF">KQI42_08420</name>
</gene>
<reference evidence="2 3" key="1">
    <citation type="submission" date="2021-06" db="EMBL/GenBank/DDBJ databases">
        <authorList>
            <person name="Sun Q."/>
            <person name="Li D."/>
        </authorList>
    </citation>
    <scope>NUCLEOTIDE SEQUENCE [LARGE SCALE GENOMIC DNA]</scope>
    <source>
        <strain evidence="2 3">MSJ-40</strain>
    </source>
</reference>
<feature type="transmembrane region" description="Helical" evidence="1">
    <location>
        <begin position="369"/>
        <end position="389"/>
    </location>
</feature>
<keyword evidence="1" id="KW-0472">Membrane</keyword>
<organism evidence="2 3">
    <name type="scientific">Tissierella simiarum</name>
    <dbReference type="NCBI Taxonomy" id="2841534"/>
    <lineage>
        <taxon>Bacteria</taxon>
        <taxon>Bacillati</taxon>
        <taxon>Bacillota</taxon>
        <taxon>Tissierellia</taxon>
        <taxon>Tissierellales</taxon>
        <taxon>Tissierellaceae</taxon>
        <taxon>Tissierella</taxon>
    </lineage>
</organism>
<comment type="caution">
    <text evidence="2">The sequence shown here is derived from an EMBL/GenBank/DDBJ whole genome shotgun (WGS) entry which is preliminary data.</text>
</comment>
<dbReference type="RefSeq" id="WP_216518773.1">
    <property type="nucleotide sequence ID" value="NZ_JAHLPM010000006.1"/>
</dbReference>
<feature type="transmembrane region" description="Helical" evidence="1">
    <location>
        <begin position="305"/>
        <end position="322"/>
    </location>
</feature>
<feature type="transmembrane region" description="Helical" evidence="1">
    <location>
        <begin position="334"/>
        <end position="357"/>
    </location>
</feature>
<evidence type="ECO:0000313" key="3">
    <source>
        <dbReference type="Proteomes" id="UP000749471"/>
    </source>
</evidence>
<name>A0ABS6E538_9FIRM</name>